<dbReference type="CDD" id="cd01215">
    <property type="entry name" value="PTB_Dab"/>
    <property type="match status" value="1"/>
</dbReference>
<feature type="region of interest" description="Disordered" evidence="7">
    <location>
        <begin position="1"/>
        <end position="49"/>
    </location>
</feature>
<proteinExistence type="predicted"/>
<feature type="coiled-coil region" evidence="6">
    <location>
        <begin position="175"/>
        <end position="202"/>
    </location>
</feature>
<accession>A0A914QFB3</accession>
<evidence type="ECO:0000256" key="4">
    <source>
        <dbReference type="ARBA" id="ARBA00022553"/>
    </source>
</evidence>
<reference evidence="10" key="1">
    <citation type="submission" date="2022-11" db="UniProtKB">
        <authorList>
            <consortium name="WormBaseParasite"/>
        </authorList>
    </citation>
    <scope>IDENTIFICATION</scope>
</reference>
<feature type="compositionally biased region" description="Low complexity" evidence="7">
    <location>
        <begin position="431"/>
        <end position="441"/>
    </location>
</feature>
<comment type="subcellular location">
    <subcellularLocation>
        <location evidence="1">Cytoplasm</location>
    </subcellularLocation>
</comment>
<dbReference type="GO" id="GO:0030154">
    <property type="term" value="P:cell differentiation"/>
    <property type="evidence" value="ECO:0007669"/>
    <property type="project" value="UniProtKB-KW"/>
</dbReference>
<keyword evidence="9" id="KW-1185">Reference proteome</keyword>
<feature type="domain" description="PID" evidence="8">
    <location>
        <begin position="54"/>
        <end position="191"/>
    </location>
</feature>
<dbReference type="GO" id="GO:0005737">
    <property type="term" value="C:cytoplasm"/>
    <property type="evidence" value="ECO:0007669"/>
    <property type="project" value="UniProtKB-SubCell"/>
</dbReference>
<feature type="compositionally biased region" description="Polar residues" evidence="7">
    <location>
        <begin position="442"/>
        <end position="460"/>
    </location>
</feature>
<dbReference type="Pfam" id="PF00640">
    <property type="entry name" value="PID"/>
    <property type="match status" value="1"/>
</dbReference>
<dbReference type="Proteomes" id="UP000887578">
    <property type="component" value="Unplaced"/>
</dbReference>
<keyword evidence="5" id="KW-0221">Differentiation</keyword>
<dbReference type="AlphaFoldDB" id="A0A914QFB3"/>
<evidence type="ECO:0000313" key="9">
    <source>
        <dbReference type="Proteomes" id="UP000887578"/>
    </source>
</evidence>
<evidence type="ECO:0000259" key="8">
    <source>
        <dbReference type="PROSITE" id="PS01179"/>
    </source>
</evidence>
<keyword evidence="2" id="KW-0217">Developmental protein</keyword>
<sequence length="460" mass="51345">MVAQHKMKDNLSDSSSDNQKTALGTAKSKLSLLRRSSTKQKAPANDPFRFHERGVDFKGKLIGERDVQEARGDSMCADAMKLVKNGVKAAGAHKTRIILNVSIEGLKIREEKTSNLLLNFPVSKISFIARDTTDARAFGFVFGSAENKYKFYGIKTATTADRAVLAIRDMFEVVFEMKKKQIEEVKQKKEEQKSDKNDIKAEDGIRVEDGLRMADLIDLESELEHIAIGFNQLQNIPSMPEDSWTTASSCDPFAFSFNQSQILPSFSVDSWPTTSSSLSNPFALGSNQSQNGQSMLEYTWPTTTSSSSYNPFASGLLSLPPPPTIPPPRPPTFVTPLQPSKIIINKSNGWFNSPLSDTDSPPNVEEKKTNIDDLFNELIDTNVLMQKVPEQKKNPFEDIINPPKPSIIALASKNNMYSMPIQNNGIHLQHHQVPTHQQQQQYVLPNSSTRSDPFNNDFFN</sequence>
<dbReference type="InterPro" id="IPR048561">
    <property type="entry name" value="Dab_PTB"/>
</dbReference>
<evidence type="ECO:0000256" key="3">
    <source>
        <dbReference type="ARBA" id="ARBA00022490"/>
    </source>
</evidence>
<protein>
    <submittedName>
        <fullName evidence="10">PID domain-containing protein</fullName>
    </submittedName>
</protein>
<feature type="region of interest" description="Disordered" evidence="7">
    <location>
        <begin position="431"/>
        <end position="460"/>
    </location>
</feature>
<evidence type="ECO:0000256" key="5">
    <source>
        <dbReference type="ARBA" id="ARBA00022782"/>
    </source>
</evidence>
<name>A0A914QFB3_9BILA</name>
<evidence type="ECO:0000256" key="7">
    <source>
        <dbReference type="SAM" id="MobiDB-lite"/>
    </source>
</evidence>
<evidence type="ECO:0000256" key="2">
    <source>
        <dbReference type="ARBA" id="ARBA00022473"/>
    </source>
</evidence>
<keyword evidence="4" id="KW-0597">Phosphoprotein</keyword>
<dbReference type="PROSITE" id="PS01179">
    <property type="entry name" value="PID"/>
    <property type="match status" value="1"/>
</dbReference>
<dbReference type="WBParaSite" id="PDA_v2.g25921.t1">
    <property type="protein sequence ID" value="PDA_v2.g25921.t1"/>
    <property type="gene ID" value="PDA_v2.g25921"/>
</dbReference>
<keyword evidence="3" id="KW-0963">Cytoplasm</keyword>
<evidence type="ECO:0000256" key="1">
    <source>
        <dbReference type="ARBA" id="ARBA00004496"/>
    </source>
</evidence>
<dbReference type="SUPFAM" id="SSF50729">
    <property type="entry name" value="PH domain-like"/>
    <property type="match status" value="1"/>
</dbReference>
<organism evidence="9 10">
    <name type="scientific">Panagrolaimus davidi</name>
    <dbReference type="NCBI Taxonomy" id="227884"/>
    <lineage>
        <taxon>Eukaryota</taxon>
        <taxon>Metazoa</taxon>
        <taxon>Ecdysozoa</taxon>
        <taxon>Nematoda</taxon>
        <taxon>Chromadorea</taxon>
        <taxon>Rhabditida</taxon>
        <taxon>Tylenchina</taxon>
        <taxon>Panagrolaimomorpha</taxon>
        <taxon>Panagrolaimoidea</taxon>
        <taxon>Panagrolaimidae</taxon>
        <taxon>Panagrolaimus</taxon>
    </lineage>
</organism>
<feature type="compositionally biased region" description="Polar residues" evidence="7">
    <location>
        <begin position="12"/>
        <end position="22"/>
    </location>
</feature>
<dbReference type="PANTHER" id="PTHR47695:SF3">
    <property type="entry name" value="PID DOMAIN-CONTAINING PROTEIN"/>
    <property type="match status" value="1"/>
</dbReference>
<dbReference type="Gene3D" id="2.30.29.30">
    <property type="entry name" value="Pleckstrin-homology domain (PH domain)/Phosphotyrosine-binding domain (PTB)"/>
    <property type="match status" value="1"/>
</dbReference>
<feature type="compositionally biased region" description="Basic and acidic residues" evidence="7">
    <location>
        <begin position="1"/>
        <end position="11"/>
    </location>
</feature>
<dbReference type="InterPro" id="IPR006020">
    <property type="entry name" value="PTB/PI_dom"/>
</dbReference>
<dbReference type="PANTHER" id="PTHR47695">
    <property type="entry name" value="PID DOMAIN-CONTAINING PROTEIN"/>
    <property type="match status" value="1"/>
</dbReference>
<dbReference type="SMART" id="SM00462">
    <property type="entry name" value="PTB"/>
    <property type="match status" value="1"/>
</dbReference>
<evidence type="ECO:0000256" key="6">
    <source>
        <dbReference type="SAM" id="Coils"/>
    </source>
</evidence>
<evidence type="ECO:0000313" key="10">
    <source>
        <dbReference type="WBParaSite" id="PDA_v2.g25921.t1"/>
    </source>
</evidence>
<keyword evidence="6" id="KW-0175">Coiled coil</keyword>
<dbReference type="InterPro" id="IPR011993">
    <property type="entry name" value="PH-like_dom_sf"/>
</dbReference>